<dbReference type="GO" id="GO:0000724">
    <property type="term" value="P:double-strand break repair via homologous recombination"/>
    <property type="evidence" value="ECO:0007669"/>
    <property type="project" value="TreeGrafter"/>
</dbReference>
<dbReference type="PANTHER" id="PTHR19306:SF6">
    <property type="entry name" value="STRUCTURAL MAINTENANCE OF CHROMOSOMES PROTEIN 6"/>
    <property type="match status" value="1"/>
</dbReference>
<evidence type="ECO:0000256" key="1">
    <source>
        <dbReference type="ARBA" id="ARBA00004123"/>
    </source>
</evidence>
<dbReference type="SUPFAM" id="SSF52540">
    <property type="entry name" value="P-loop containing nucleoside triphosphate hydrolases"/>
    <property type="match status" value="1"/>
</dbReference>
<keyword evidence="6" id="KW-0227">DNA damage</keyword>
<dbReference type="GO" id="GO:0005524">
    <property type="term" value="F:ATP binding"/>
    <property type="evidence" value="ECO:0007669"/>
    <property type="project" value="UniProtKB-KW"/>
</dbReference>
<dbReference type="InParanoid" id="A0A2R2MU09"/>
<dbReference type="GO" id="GO:0035861">
    <property type="term" value="C:site of double-strand break"/>
    <property type="evidence" value="ECO:0007669"/>
    <property type="project" value="TreeGrafter"/>
</dbReference>
<dbReference type="Proteomes" id="UP000085678">
    <property type="component" value="Unplaced"/>
</dbReference>
<keyword evidence="4" id="KW-0158">Chromosome</keyword>
<dbReference type="GeneID" id="106150893"/>
<evidence type="ECO:0000313" key="15">
    <source>
        <dbReference type="Proteomes" id="UP000085678"/>
    </source>
</evidence>
<dbReference type="Pfam" id="PF02463">
    <property type="entry name" value="SMC_N"/>
    <property type="match status" value="1"/>
</dbReference>
<dbReference type="Gene3D" id="3.40.50.300">
    <property type="entry name" value="P-loop containing nucleotide triphosphate hydrolases"/>
    <property type="match status" value="1"/>
</dbReference>
<dbReference type="PANTHER" id="PTHR19306">
    <property type="entry name" value="STRUCTURAL MAINTENANCE OF CHROMOSOMES 5,6 SMC5, SMC6"/>
    <property type="match status" value="1"/>
</dbReference>
<evidence type="ECO:0000256" key="10">
    <source>
        <dbReference type="ARBA" id="ARBA00023204"/>
    </source>
</evidence>
<sequence>AQEDHEAERIAREQKIRGLEEELNGCQGRRKTTEHEVEQFRAAVTKYKEEGYRLSNMEKEVRHTLEEKKNQLRNLQDARSDRLKRFGAWVPTLLEKIEVAHRQNRFHQKPRGPLGACIQLKDPSCALGVECCLKNLMHSYCCTDYHDEKILNQIMTQVCPKGRPKPTIIVSRFLEHVHDVSQFRSRCEFPTVLDMLELDDPVVANALVDQRGIENVILIKNAVQARQFMGKNKDRNTKEVQPSNQSAEGAKDMRALSGGERSFSTVCFILALWDAMESPFRCMDEFDVYMDMVNRRISMDMLMEVAKNQKTRQFIFLTPQNMSNLQPSPTLKIFKMPDPQRGSGVIETTREQEEEQEAMAT</sequence>
<feature type="coiled-coil region" evidence="12">
    <location>
        <begin position="2"/>
        <end position="85"/>
    </location>
</feature>
<feature type="region of interest" description="Disordered" evidence="13">
    <location>
        <begin position="336"/>
        <end position="361"/>
    </location>
</feature>
<evidence type="ECO:0000256" key="13">
    <source>
        <dbReference type="SAM" id="MobiDB-lite"/>
    </source>
</evidence>
<keyword evidence="11" id="KW-0539">Nucleus</keyword>
<dbReference type="GO" id="GO:0003697">
    <property type="term" value="F:single-stranded DNA binding"/>
    <property type="evidence" value="ECO:0007669"/>
    <property type="project" value="TreeGrafter"/>
</dbReference>
<dbReference type="RefSeq" id="XP_023933527.1">
    <property type="nucleotide sequence ID" value="XM_024077759.1"/>
</dbReference>
<feature type="non-terminal residue" evidence="16">
    <location>
        <position position="1"/>
    </location>
</feature>
<dbReference type="OrthoDB" id="10072614at2759"/>
<keyword evidence="10" id="KW-0234">DNA repair</keyword>
<keyword evidence="7" id="KW-0067">ATP-binding</keyword>
<keyword evidence="8 12" id="KW-0175">Coiled coil</keyword>
<evidence type="ECO:0000256" key="2">
    <source>
        <dbReference type="ARBA" id="ARBA00004286"/>
    </source>
</evidence>
<dbReference type="GO" id="GO:0030915">
    <property type="term" value="C:Smc5-Smc6 complex"/>
    <property type="evidence" value="ECO:0007669"/>
    <property type="project" value="TreeGrafter"/>
</dbReference>
<organism evidence="15 16">
    <name type="scientific">Lingula anatina</name>
    <name type="common">Brachiopod</name>
    <name type="synonym">Lingula unguis</name>
    <dbReference type="NCBI Taxonomy" id="7574"/>
    <lineage>
        <taxon>Eukaryota</taxon>
        <taxon>Metazoa</taxon>
        <taxon>Spiralia</taxon>
        <taxon>Lophotrochozoa</taxon>
        <taxon>Brachiopoda</taxon>
        <taxon>Linguliformea</taxon>
        <taxon>Lingulata</taxon>
        <taxon>Lingulida</taxon>
        <taxon>Linguloidea</taxon>
        <taxon>Lingulidae</taxon>
        <taxon>Lingula</taxon>
    </lineage>
</organism>
<proteinExistence type="inferred from homology"/>
<evidence type="ECO:0000256" key="11">
    <source>
        <dbReference type="ARBA" id="ARBA00023242"/>
    </source>
</evidence>
<evidence type="ECO:0000256" key="12">
    <source>
        <dbReference type="SAM" id="Coils"/>
    </source>
</evidence>
<dbReference type="KEGG" id="lak:106150893"/>
<dbReference type="GO" id="GO:0005634">
    <property type="term" value="C:nucleus"/>
    <property type="evidence" value="ECO:0007669"/>
    <property type="project" value="UniProtKB-SubCell"/>
</dbReference>
<feature type="compositionally biased region" description="Acidic residues" evidence="13">
    <location>
        <begin position="352"/>
        <end position="361"/>
    </location>
</feature>
<evidence type="ECO:0000256" key="5">
    <source>
        <dbReference type="ARBA" id="ARBA00022741"/>
    </source>
</evidence>
<evidence type="ECO:0000256" key="7">
    <source>
        <dbReference type="ARBA" id="ARBA00022840"/>
    </source>
</evidence>
<evidence type="ECO:0000256" key="6">
    <source>
        <dbReference type="ARBA" id="ARBA00022763"/>
    </source>
</evidence>
<dbReference type="STRING" id="7574.A0A2R2MU09"/>
<comment type="subcellular location">
    <subcellularLocation>
        <location evidence="2">Chromosome</location>
    </subcellularLocation>
    <subcellularLocation>
        <location evidence="1">Nucleus</location>
    </subcellularLocation>
</comment>
<dbReference type="InterPro" id="IPR003395">
    <property type="entry name" value="RecF/RecN/SMC_N"/>
</dbReference>
<evidence type="ECO:0000256" key="8">
    <source>
        <dbReference type="ARBA" id="ARBA00023054"/>
    </source>
</evidence>
<evidence type="ECO:0000256" key="4">
    <source>
        <dbReference type="ARBA" id="ARBA00022454"/>
    </source>
</evidence>
<comment type="similarity">
    <text evidence="3">Belongs to the SMC family. SMC6 subfamily.</text>
</comment>
<evidence type="ECO:0000313" key="16">
    <source>
        <dbReference type="RefSeq" id="XP_023933527.1"/>
    </source>
</evidence>
<keyword evidence="5" id="KW-0547">Nucleotide-binding</keyword>
<feature type="domain" description="RecF/RecN/SMC N-terminal" evidence="14">
    <location>
        <begin position="52"/>
        <end position="321"/>
    </location>
</feature>
<keyword evidence="9" id="KW-0233">DNA recombination</keyword>
<dbReference type="InterPro" id="IPR027417">
    <property type="entry name" value="P-loop_NTPase"/>
</dbReference>
<feature type="region of interest" description="Disordered" evidence="13">
    <location>
        <begin position="230"/>
        <end position="253"/>
    </location>
</feature>
<dbReference type="AlphaFoldDB" id="A0A2R2MU09"/>
<gene>
    <name evidence="16" type="primary">LOC106150893</name>
</gene>
<evidence type="ECO:0000256" key="3">
    <source>
        <dbReference type="ARBA" id="ARBA00006793"/>
    </source>
</evidence>
<accession>A0A2R2MU09</accession>
<reference evidence="16" key="1">
    <citation type="submission" date="2025-08" db="UniProtKB">
        <authorList>
            <consortium name="RefSeq"/>
        </authorList>
    </citation>
    <scope>IDENTIFICATION</scope>
    <source>
        <tissue evidence="16">Gonads</tissue>
    </source>
</reference>
<protein>
    <submittedName>
        <fullName evidence="16">Structural maintenance of chromosomes protein 6-like</fullName>
    </submittedName>
</protein>
<name>A0A2R2MU09_LINAN</name>
<evidence type="ECO:0000259" key="14">
    <source>
        <dbReference type="Pfam" id="PF02463"/>
    </source>
</evidence>
<evidence type="ECO:0000256" key="9">
    <source>
        <dbReference type="ARBA" id="ARBA00023172"/>
    </source>
</evidence>
<keyword evidence="15" id="KW-1185">Reference proteome</keyword>
<dbReference type="GO" id="GO:0003684">
    <property type="term" value="F:damaged DNA binding"/>
    <property type="evidence" value="ECO:0007669"/>
    <property type="project" value="TreeGrafter"/>
</dbReference>